<dbReference type="Pfam" id="PF13404">
    <property type="entry name" value="HTH_AsnC-type"/>
    <property type="match status" value="1"/>
</dbReference>
<dbReference type="SUPFAM" id="SSF54909">
    <property type="entry name" value="Dimeric alpha+beta barrel"/>
    <property type="match status" value="1"/>
</dbReference>
<keyword evidence="6" id="KW-1185">Reference proteome</keyword>
<feature type="domain" description="HTH asnC-type" evidence="4">
    <location>
        <begin position="1"/>
        <end position="62"/>
    </location>
</feature>
<dbReference type="InterPro" id="IPR036388">
    <property type="entry name" value="WH-like_DNA-bd_sf"/>
</dbReference>
<evidence type="ECO:0000313" key="5">
    <source>
        <dbReference type="EMBL" id="RUS67012.1"/>
    </source>
</evidence>
<dbReference type="GO" id="GO:0043200">
    <property type="term" value="P:response to amino acid"/>
    <property type="evidence" value="ECO:0007669"/>
    <property type="project" value="TreeGrafter"/>
</dbReference>
<evidence type="ECO:0000256" key="2">
    <source>
        <dbReference type="ARBA" id="ARBA00023125"/>
    </source>
</evidence>
<protein>
    <submittedName>
        <fullName evidence="5">Leucine-responsive regulatory protein</fullName>
    </submittedName>
</protein>
<dbReference type="GO" id="GO:0005829">
    <property type="term" value="C:cytosol"/>
    <property type="evidence" value="ECO:0007669"/>
    <property type="project" value="TreeGrafter"/>
</dbReference>
<organism evidence="5 6">
    <name type="scientific">Saezia sanguinis</name>
    <dbReference type="NCBI Taxonomy" id="1965230"/>
    <lineage>
        <taxon>Bacteria</taxon>
        <taxon>Pseudomonadati</taxon>
        <taxon>Pseudomonadota</taxon>
        <taxon>Betaproteobacteria</taxon>
        <taxon>Burkholderiales</taxon>
        <taxon>Saeziaceae</taxon>
        <taxon>Saezia</taxon>
    </lineage>
</organism>
<keyword evidence="1" id="KW-0805">Transcription regulation</keyword>
<dbReference type="RefSeq" id="WP_126978743.1">
    <property type="nucleotide sequence ID" value="NZ_CAWUGC010000014.1"/>
</dbReference>
<dbReference type="Gene3D" id="3.30.70.920">
    <property type="match status" value="1"/>
</dbReference>
<dbReference type="EMBL" id="PQSP01000002">
    <property type="protein sequence ID" value="RUS67012.1"/>
    <property type="molecule type" value="Genomic_DNA"/>
</dbReference>
<gene>
    <name evidence="5" type="primary">lrp</name>
    <name evidence="5" type="ORF">CUZ56_00950</name>
</gene>
<keyword evidence="2" id="KW-0238">DNA-binding</keyword>
<sequence>MDSIDLKLLHLLQTDASLTQRQLAEKVHISAATALRRINRLKQTGHIERQVAILSPARLGAYLQVIAEITLDRQDSAAQDEFDALVASVDAVQQCYRVSAGPDFILVITVADMAAYQALAHDVFSAHHNVRNVRAFFCTQRSKFTTQLPLPAP</sequence>
<dbReference type="AlphaFoldDB" id="A0A433SE55"/>
<dbReference type="OrthoDB" id="9091488at2"/>
<dbReference type="SMART" id="SM00344">
    <property type="entry name" value="HTH_ASNC"/>
    <property type="match status" value="1"/>
</dbReference>
<evidence type="ECO:0000259" key="4">
    <source>
        <dbReference type="PROSITE" id="PS50956"/>
    </source>
</evidence>
<dbReference type="InterPro" id="IPR011008">
    <property type="entry name" value="Dimeric_a/b-barrel"/>
</dbReference>
<dbReference type="Proteomes" id="UP000286947">
    <property type="component" value="Unassembled WGS sequence"/>
</dbReference>
<dbReference type="InterPro" id="IPR019888">
    <property type="entry name" value="Tscrpt_reg_AsnC-like"/>
</dbReference>
<name>A0A433SE55_9BURK</name>
<evidence type="ECO:0000256" key="1">
    <source>
        <dbReference type="ARBA" id="ARBA00023015"/>
    </source>
</evidence>
<dbReference type="InterPro" id="IPR019887">
    <property type="entry name" value="Tscrpt_reg_AsnC/Lrp_C"/>
</dbReference>
<dbReference type="PANTHER" id="PTHR30154">
    <property type="entry name" value="LEUCINE-RESPONSIVE REGULATORY PROTEIN"/>
    <property type="match status" value="1"/>
</dbReference>
<dbReference type="PANTHER" id="PTHR30154:SF34">
    <property type="entry name" value="TRANSCRIPTIONAL REGULATOR AZLB"/>
    <property type="match status" value="1"/>
</dbReference>
<accession>A0A433SE55</accession>
<dbReference type="SUPFAM" id="SSF46785">
    <property type="entry name" value="Winged helix' DNA-binding domain"/>
    <property type="match status" value="1"/>
</dbReference>
<dbReference type="Pfam" id="PF01037">
    <property type="entry name" value="AsnC_trans_reg"/>
    <property type="match status" value="1"/>
</dbReference>
<keyword evidence="3" id="KW-0804">Transcription</keyword>
<evidence type="ECO:0000256" key="3">
    <source>
        <dbReference type="ARBA" id="ARBA00023163"/>
    </source>
</evidence>
<dbReference type="InterPro" id="IPR000485">
    <property type="entry name" value="AsnC-type_HTH_dom"/>
</dbReference>
<dbReference type="GO" id="GO:0043565">
    <property type="term" value="F:sequence-specific DNA binding"/>
    <property type="evidence" value="ECO:0007669"/>
    <property type="project" value="InterPro"/>
</dbReference>
<dbReference type="Gene3D" id="1.10.10.10">
    <property type="entry name" value="Winged helix-like DNA-binding domain superfamily/Winged helix DNA-binding domain"/>
    <property type="match status" value="1"/>
</dbReference>
<comment type="caution">
    <text evidence="5">The sequence shown here is derived from an EMBL/GenBank/DDBJ whole genome shotgun (WGS) entry which is preliminary data.</text>
</comment>
<reference evidence="5 6" key="1">
    <citation type="submission" date="2018-01" db="EMBL/GenBank/DDBJ databases">
        <title>Saezia sanguinis gen. nov., sp. nov., in the order Burkholderiales isolated from human blood.</title>
        <authorList>
            <person name="Medina-Pascual M.J."/>
            <person name="Valdezate S."/>
            <person name="Monzon S."/>
            <person name="Cuesta I."/>
            <person name="Carrasco G."/>
            <person name="Villalon P."/>
            <person name="Saez-Nieto J.A."/>
        </authorList>
    </citation>
    <scope>NUCLEOTIDE SEQUENCE [LARGE SCALE GENOMIC DNA]</scope>
    <source>
        <strain evidence="5 6">CNM695-12</strain>
    </source>
</reference>
<dbReference type="PRINTS" id="PR00033">
    <property type="entry name" value="HTHASNC"/>
</dbReference>
<proteinExistence type="predicted"/>
<evidence type="ECO:0000313" key="6">
    <source>
        <dbReference type="Proteomes" id="UP000286947"/>
    </source>
</evidence>
<dbReference type="InterPro" id="IPR036390">
    <property type="entry name" value="WH_DNA-bd_sf"/>
</dbReference>
<dbReference type="PROSITE" id="PS50956">
    <property type="entry name" value="HTH_ASNC_2"/>
    <property type="match status" value="1"/>
</dbReference>